<dbReference type="InterPro" id="IPR023299">
    <property type="entry name" value="ATPase_P-typ_cyto_dom_N"/>
</dbReference>
<protein>
    <recommendedName>
        <fullName evidence="8">P-type ATPase A domain-containing protein</fullName>
    </recommendedName>
</protein>
<evidence type="ECO:0000256" key="3">
    <source>
        <dbReference type="ARBA" id="ARBA00022723"/>
    </source>
</evidence>
<evidence type="ECO:0000313" key="9">
    <source>
        <dbReference type="EMBL" id="GAI34078.1"/>
    </source>
</evidence>
<dbReference type="PROSITE" id="PS00154">
    <property type="entry name" value="ATPASE_E1_E2"/>
    <property type="match status" value="1"/>
</dbReference>
<dbReference type="NCBIfam" id="TIGR01494">
    <property type="entry name" value="ATPase_P-type"/>
    <property type="match status" value="1"/>
</dbReference>
<evidence type="ECO:0000256" key="1">
    <source>
        <dbReference type="ARBA" id="ARBA00004370"/>
    </source>
</evidence>
<dbReference type="PANTHER" id="PTHR43520">
    <property type="entry name" value="ATP7, ISOFORM B"/>
    <property type="match status" value="1"/>
</dbReference>
<dbReference type="AlphaFoldDB" id="X1MS03"/>
<sequence>MALGKKIGDAVIGASINKTGSFQFEATKVGKDTTLAQIIRMVEEAQGSKAPIQRLADVIASYFVPIVIGIATITFIIWYFMGPAPSLTFALLNFVAVLIIACPCALGLATPTAIMVGTGKGAEHGVLIRSAEALERSHQINAVLLDKTGTLTQGKPEVTDIIAAPSSSQEEVLRLAASAEHSSEHPLGEAIVRAASKKL</sequence>
<accession>X1MS03</accession>
<keyword evidence="4" id="KW-1278">Translocase</keyword>
<proteinExistence type="predicted"/>
<evidence type="ECO:0000256" key="4">
    <source>
        <dbReference type="ARBA" id="ARBA00022967"/>
    </source>
</evidence>
<dbReference type="InterPro" id="IPR018303">
    <property type="entry name" value="ATPase_P-typ_P_site"/>
</dbReference>
<dbReference type="GO" id="GO:0005524">
    <property type="term" value="F:ATP binding"/>
    <property type="evidence" value="ECO:0007669"/>
    <property type="project" value="InterPro"/>
</dbReference>
<evidence type="ECO:0000256" key="2">
    <source>
        <dbReference type="ARBA" id="ARBA00022692"/>
    </source>
</evidence>
<dbReference type="SUPFAM" id="SSF81665">
    <property type="entry name" value="Calcium ATPase, transmembrane domain M"/>
    <property type="match status" value="1"/>
</dbReference>
<organism evidence="9">
    <name type="scientific">marine sediment metagenome</name>
    <dbReference type="NCBI Taxonomy" id="412755"/>
    <lineage>
        <taxon>unclassified sequences</taxon>
        <taxon>metagenomes</taxon>
        <taxon>ecological metagenomes</taxon>
    </lineage>
</organism>
<evidence type="ECO:0000256" key="7">
    <source>
        <dbReference type="SAM" id="Phobius"/>
    </source>
</evidence>
<dbReference type="GO" id="GO:0016887">
    <property type="term" value="F:ATP hydrolysis activity"/>
    <property type="evidence" value="ECO:0007669"/>
    <property type="project" value="InterPro"/>
</dbReference>
<dbReference type="InterPro" id="IPR023298">
    <property type="entry name" value="ATPase_P-typ_TM_dom_sf"/>
</dbReference>
<dbReference type="Pfam" id="PF00702">
    <property type="entry name" value="Hydrolase"/>
    <property type="match status" value="1"/>
</dbReference>
<reference evidence="9" key="1">
    <citation type="journal article" date="2014" name="Front. Microbiol.">
        <title>High frequency of phylogenetically diverse reductive dehalogenase-homologous genes in deep subseafloor sedimentary metagenomes.</title>
        <authorList>
            <person name="Kawai M."/>
            <person name="Futagami T."/>
            <person name="Toyoda A."/>
            <person name="Takaki Y."/>
            <person name="Nishi S."/>
            <person name="Hori S."/>
            <person name="Arai W."/>
            <person name="Tsubouchi T."/>
            <person name="Morono Y."/>
            <person name="Uchiyama I."/>
            <person name="Ito T."/>
            <person name="Fujiyama A."/>
            <person name="Inagaki F."/>
            <person name="Takami H."/>
        </authorList>
    </citation>
    <scope>NUCLEOTIDE SEQUENCE</scope>
    <source>
        <strain evidence="9">Expedition CK06-06</strain>
    </source>
</reference>
<evidence type="ECO:0000256" key="5">
    <source>
        <dbReference type="ARBA" id="ARBA00022989"/>
    </source>
</evidence>
<feature type="transmembrane region" description="Helical" evidence="7">
    <location>
        <begin position="87"/>
        <end position="110"/>
    </location>
</feature>
<feature type="transmembrane region" description="Helical" evidence="7">
    <location>
        <begin position="59"/>
        <end position="81"/>
    </location>
</feature>
<dbReference type="InterPro" id="IPR059000">
    <property type="entry name" value="ATPase_P-type_domA"/>
</dbReference>
<dbReference type="GO" id="GO:0016020">
    <property type="term" value="C:membrane"/>
    <property type="evidence" value="ECO:0007669"/>
    <property type="project" value="UniProtKB-SubCell"/>
</dbReference>
<keyword evidence="5 7" id="KW-1133">Transmembrane helix</keyword>
<evidence type="ECO:0000259" key="8">
    <source>
        <dbReference type="Pfam" id="PF00122"/>
    </source>
</evidence>
<feature type="non-terminal residue" evidence="9">
    <location>
        <position position="199"/>
    </location>
</feature>
<evidence type="ECO:0000256" key="6">
    <source>
        <dbReference type="ARBA" id="ARBA00023136"/>
    </source>
</evidence>
<keyword evidence="2 7" id="KW-0812">Transmembrane</keyword>
<dbReference type="SUPFAM" id="SSF81660">
    <property type="entry name" value="Metal cation-transporting ATPase, ATP-binding domain N"/>
    <property type="match status" value="1"/>
</dbReference>
<comment type="caution">
    <text evidence="9">The sequence shown here is derived from an EMBL/GenBank/DDBJ whole genome shotgun (WGS) entry which is preliminary data.</text>
</comment>
<dbReference type="Gene3D" id="3.40.1110.10">
    <property type="entry name" value="Calcium-transporting ATPase, cytoplasmic domain N"/>
    <property type="match status" value="1"/>
</dbReference>
<keyword evidence="6 7" id="KW-0472">Membrane</keyword>
<feature type="domain" description="P-type ATPase A" evidence="8">
    <location>
        <begin position="3"/>
        <end position="43"/>
    </location>
</feature>
<dbReference type="GO" id="GO:0043682">
    <property type="term" value="F:P-type divalent copper transporter activity"/>
    <property type="evidence" value="ECO:0007669"/>
    <property type="project" value="TreeGrafter"/>
</dbReference>
<gene>
    <name evidence="9" type="ORF">S06H3_47412</name>
</gene>
<name>X1MS03_9ZZZZ</name>
<dbReference type="EMBL" id="BARV01029777">
    <property type="protein sequence ID" value="GAI34078.1"/>
    <property type="molecule type" value="Genomic_DNA"/>
</dbReference>
<dbReference type="GO" id="GO:0055070">
    <property type="term" value="P:copper ion homeostasis"/>
    <property type="evidence" value="ECO:0007669"/>
    <property type="project" value="TreeGrafter"/>
</dbReference>
<dbReference type="Gene3D" id="1.20.1110.10">
    <property type="entry name" value="Calcium-transporting ATPase, transmembrane domain"/>
    <property type="match status" value="1"/>
</dbReference>
<keyword evidence="3" id="KW-0479">Metal-binding</keyword>
<comment type="subcellular location">
    <subcellularLocation>
        <location evidence="1">Membrane</location>
    </subcellularLocation>
</comment>
<dbReference type="GO" id="GO:0005507">
    <property type="term" value="F:copper ion binding"/>
    <property type="evidence" value="ECO:0007669"/>
    <property type="project" value="TreeGrafter"/>
</dbReference>
<dbReference type="InterPro" id="IPR001757">
    <property type="entry name" value="P_typ_ATPase"/>
</dbReference>
<dbReference type="PANTHER" id="PTHR43520:SF8">
    <property type="entry name" value="P-TYPE CU(+) TRANSPORTER"/>
    <property type="match status" value="1"/>
</dbReference>
<dbReference type="Pfam" id="PF00122">
    <property type="entry name" value="E1-E2_ATPase"/>
    <property type="match status" value="1"/>
</dbReference>